<sequence>MELEMQKVITSLFAVLLVFIGWRTLNWVWIRPKRLEKILRKLGYKGNSYRLLFGDLKDLAAAKQRAKTSSISLSDDFLYRAAPTVFTATHKHGKKAFLWLGPKPLVYISEPDQVKEVLNKFHNFQKPRGGNPLSALLVTGLIDAEGDRWTKHRRIINPAFHLEKLKNMLPAFYLSCNDIMKKWEEMVSAQGQCEVDVWPYIETYTSDVISRTAFGSSYTEGSKIFELQKEQSELVMPLSQSVYLPGMRFLPTKRNKRIKEIHNEVSIALRSIINKRLKAMEAGEGIQNDLLGILLQSNSEEIKANKNMKSGLSVDDIIEECKLFYLAGQETTSTLLVWTLILLSQHTEWQERAREEVLHTFGNRTPDIDGLNHLKVLNMILLETLRLYPSGVVLGRSISEDTKLGDTILPGGILLHLPVILLHHDKEIWGDDAKEFKPERFSEGVLKATKGKAVFFPFSMGPRVCIGQNFAMLESKLAIAMILQRFSFVLSPSYIHAPYTIITLHPQYGAPLTLKAL</sequence>
<protein>
    <recommendedName>
        <fullName evidence="16">Cytochrome P450</fullName>
    </recommendedName>
</protein>
<comment type="cofactor">
    <cofactor evidence="11">
        <name>heme</name>
        <dbReference type="ChEBI" id="CHEBI:30413"/>
    </cofactor>
</comment>
<evidence type="ECO:0000256" key="4">
    <source>
        <dbReference type="ARBA" id="ARBA00022692"/>
    </source>
</evidence>
<evidence type="ECO:0000256" key="2">
    <source>
        <dbReference type="ARBA" id="ARBA00010617"/>
    </source>
</evidence>
<keyword evidence="15" id="KW-1185">Reference proteome</keyword>
<organism evidence="14 15">
    <name type="scientific">Daucus carota subsp. sativus</name>
    <name type="common">Carrot</name>
    <dbReference type="NCBI Taxonomy" id="79200"/>
    <lineage>
        <taxon>Eukaryota</taxon>
        <taxon>Viridiplantae</taxon>
        <taxon>Streptophyta</taxon>
        <taxon>Embryophyta</taxon>
        <taxon>Tracheophyta</taxon>
        <taxon>Spermatophyta</taxon>
        <taxon>Magnoliopsida</taxon>
        <taxon>eudicotyledons</taxon>
        <taxon>Gunneridae</taxon>
        <taxon>Pentapetalae</taxon>
        <taxon>asterids</taxon>
        <taxon>campanulids</taxon>
        <taxon>Apiales</taxon>
        <taxon>Apiaceae</taxon>
        <taxon>Apioideae</taxon>
        <taxon>Scandiceae</taxon>
        <taxon>Daucinae</taxon>
        <taxon>Daucus</taxon>
        <taxon>Daucus sect. Daucus</taxon>
    </lineage>
</organism>
<comment type="subcellular location">
    <subcellularLocation>
        <location evidence="1">Membrane</location>
    </subcellularLocation>
</comment>
<evidence type="ECO:0000256" key="5">
    <source>
        <dbReference type="ARBA" id="ARBA00022723"/>
    </source>
</evidence>
<keyword evidence="6 13" id="KW-1133">Transmembrane helix</keyword>
<dbReference type="AlphaFoldDB" id="A0AAF0X575"/>
<dbReference type="InterPro" id="IPR002401">
    <property type="entry name" value="Cyt_P450_E_grp-I"/>
</dbReference>
<evidence type="ECO:0000256" key="10">
    <source>
        <dbReference type="ARBA" id="ARBA00023136"/>
    </source>
</evidence>
<dbReference type="PROSITE" id="PS00086">
    <property type="entry name" value="CYTOCHROME_P450"/>
    <property type="match status" value="1"/>
</dbReference>
<evidence type="ECO:0000256" key="7">
    <source>
        <dbReference type="ARBA" id="ARBA00023002"/>
    </source>
</evidence>
<proteinExistence type="inferred from homology"/>
<reference evidence="14" key="1">
    <citation type="journal article" date="2016" name="Nat. Genet.">
        <title>A high-quality carrot genome assembly provides new insights into carotenoid accumulation and asterid genome evolution.</title>
        <authorList>
            <person name="Iorizzo M."/>
            <person name="Ellison S."/>
            <person name="Senalik D."/>
            <person name="Zeng P."/>
            <person name="Satapoomin P."/>
            <person name="Huang J."/>
            <person name="Bowman M."/>
            <person name="Iovene M."/>
            <person name="Sanseverino W."/>
            <person name="Cavagnaro P."/>
            <person name="Yildiz M."/>
            <person name="Macko-Podgorni A."/>
            <person name="Moranska E."/>
            <person name="Grzebelus E."/>
            <person name="Grzebelus D."/>
            <person name="Ashrafi H."/>
            <person name="Zheng Z."/>
            <person name="Cheng S."/>
            <person name="Spooner D."/>
            <person name="Van Deynze A."/>
            <person name="Simon P."/>
        </authorList>
    </citation>
    <scope>NUCLEOTIDE SEQUENCE</scope>
    <source>
        <tissue evidence="14">Leaf</tissue>
    </source>
</reference>
<evidence type="ECO:0000256" key="11">
    <source>
        <dbReference type="PIRSR" id="PIRSR602401-1"/>
    </source>
</evidence>
<dbReference type="FunFam" id="1.10.630.10:FF:000029">
    <property type="entry name" value="Cytochrome P450 734A1"/>
    <property type="match status" value="1"/>
</dbReference>
<evidence type="ECO:0000256" key="9">
    <source>
        <dbReference type="ARBA" id="ARBA00023033"/>
    </source>
</evidence>
<dbReference type="SUPFAM" id="SSF48264">
    <property type="entry name" value="Cytochrome P450"/>
    <property type="match status" value="1"/>
</dbReference>
<dbReference type="GO" id="GO:0004497">
    <property type="term" value="F:monooxygenase activity"/>
    <property type="evidence" value="ECO:0007669"/>
    <property type="project" value="UniProtKB-KW"/>
</dbReference>
<dbReference type="GO" id="GO:0016705">
    <property type="term" value="F:oxidoreductase activity, acting on paired donors, with incorporation or reduction of molecular oxygen"/>
    <property type="evidence" value="ECO:0007669"/>
    <property type="project" value="InterPro"/>
</dbReference>
<dbReference type="PANTHER" id="PTHR24282:SF269">
    <property type="entry name" value="CYTOCHROME P450, REVERSE TRANSCRIPTASE, RNA-DEPENDENT DNA POLYMERASE-RELATED"/>
    <property type="match status" value="1"/>
</dbReference>
<keyword evidence="7 12" id="KW-0560">Oxidoreductase</keyword>
<dbReference type="GO" id="GO:0020037">
    <property type="term" value="F:heme binding"/>
    <property type="evidence" value="ECO:0007669"/>
    <property type="project" value="InterPro"/>
</dbReference>
<dbReference type="GO" id="GO:0016020">
    <property type="term" value="C:membrane"/>
    <property type="evidence" value="ECO:0007669"/>
    <property type="project" value="UniProtKB-SubCell"/>
</dbReference>
<keyword evidence="9 12" id="KW-0503">Monooxygenase</keyword>
<evidence type="ECO:0000256" key="12">
    <source>
        <dbReference type="RuleBase" id="RU000461"/>
    </source>
</evidence>
<evidence type="ECO:0000256" key="6">
    <source>
        <dbReference type="ARBA" id="ARBA00022989"/>
    </source>
</evidence>
<dbReference type="PRINTS" id="PR00463">
    <property type="entry name" value="EP450I"/>
</dbReference>
<keyword evidence="3 11" id="KW-0349">Heme</keyword>
<evidence type="ECO:0000256" key="13">
    <source>
        <dbReference type="SAM" id="Phobius"/>
    </source>
</evidence>
<evidence type="ECO:0000313" key="15">
    <source>
        <dbReference type="Proteomes" id="UP000077755"/>
    </source>
</evidence>
<dbReference type="KEGG" id="dcr:108222478"/>
<dbReference type="GO" id="GO:0005506">
    <property type="term" value="F:iron ion binding"/>
    <property type="evidence" value="ECO:0007669"/>
    <property type="project" value="InterPro"/>
</dbReference>
<keyword evidence="10 13" id="KW-0472">Membrane</keyword>
<evidence type="ECO:0000256" key="3">
    <source>
        <dbReference type="ARBA" id="ARBA00022617"/>
    </source>
</evidence>
<dbReference type="Gene3D" id="1.10.630.10">
    <property type="entry name" value="Cytochrome P450"/>
    <property type="match status" value="1"/>
</dbReference>
<comment type="similarity">
    <text evidence="2 12">Belongs to the cytochrome P450 family.</text>
</comment>
<dbReference type="PANTHER" id="PTHR24282">
    <property type="entry name" value="CYTOCHROME P450 FAMILY MEMBER"/>
    <property type="match status" value="1"/>
</dbReference>
<evidence type="ECO:0000256" key="8">
    <source>
        <dbReference type="ARBA" id="ARBA00023004"/>
    </source>
</evidence>
<dbReference type="PRINTS" id="PR00385">
    <property type="entry name" value="P450"/>
</dbReference>
<evidence type="ECO:0008006" key="16">
    <source>
        <dbReference type="Google" id="ProtNLM"/>
    </source>
</evidence>
<dbReference type="InterPro" id="IPR017972">
    <property type="entry name" value="Cyt_P450_CS"/>
</dbReference>
<keyword evidence="5 11" id="KW-0479">Metal-binding</keyword>
<dbReference type="InterPro" id="IPR001128">
    <property type="entry name" value="Cyt_P450"/>
</dbReference>
<dbReference type="EMBL" id="CP093347">
    <property type="protein sequence ID" value="WOG99970.1"/>
    <property type="molecule type" value="Genomic_DNA"/>
</dbReference>
<accession>A0AAF0X575</accession>
<reference evidence="14" key="2">
    <citation type="submission" date="2022-03" db="EMBL/GenBank/DDBJ databases">
        <title>Draft title - Genomic analysis of global carrot germplasm unveils the trajectory of domestication and the origin of high carotenoid orange carrot.</title>
        <authorList>
            <person name="Iorizzo M."/>
            <person name="Ellison S."/>
            <person name="Senalik D."/>
            <person name="Macko-Podgorni A."/>
            <person name="Grzebelus D."/>
            <person name="Bostan H."/>
            <person name="Rolling W."/>
            <person name="Curaba J."/>
            <person name="Simon P."/>
        </authorList>
    </citation>
    <scope>NUCLEOTIDE SEQUENCE</scope>
    <source>
        <tissue evidence="14">Leaf</tissue>
    </source>
</reference>
<feature type="transmembrane region" description="Helical" evidence="13">
    <location>
        <begin position="12"/>
        <end position="30"/>
    </location>
</feature>
<feature type="binding site" description="axial binding residue" evidence="11">
    <location>
        <position position="465"/>
    </location>
    <ligand>
        <name>heme</name>
        <dbReference type="ChEBI" id="CHEBI:30413"/>
    </ligand>
    <ligandPart>
        <name>Fe</name>
        <dbReference type="ChEBI" id="CHEBI:18248"/>
    </ligandPart>
</feature>
<evidence type="ECO:0000313" key="14">
    <source>
        <dbReference type="EMBL" id="WOG99970.1"/>
    </source>
</evidence>
<dbReference type="CDD" id="cd20642">
    <property type="entry name" value="CYP72"/>
    <property type="match status" value="1"/>
</dbReference>
<name>A0AAF0X575_DAUCS</name>
<keyword evidence="8 11" id="KW-0408">Iron</keyword>
<dbReference type="Proteomes" id="UP000077755">
    <property type="component" value="Chromosome 5"/>
</dbReference>
<dbReference type="InterPro" id="IPR050665">
    <property type="entry name" value="Cytochrome_P450_Monooxygen"/>
</dbReference>
<evidence type="ECO:0000256" key="1">
    <source>
        <dbReference type="ARBA" id="ARBA00004370"/>
    </source>
</evidence>
<gene>
    <name evidence="14" type="ORF">DCAR_0519326</name>
</gene>
<keyword evidence="4 13" id="KW-0812">Transmembrane</keyword>
<dbReference type="Pfam" id="PF00067">
    <property type="entry name" value="p450"/>
    <property type="match status" value="1"/>
</dbReference>
<dbReference type="InterPro" id="IPR036396">
    <property type="entry name" value="Cyt_P450_sf"/>
</dbReference>